<reference evidence="3 4" key="1">
    <citation type="journal article" date="2015" name="Stand. Genomic Sci.">
        <title>Genomic Encyclopedia of Bacterial and Archaeal Type Strains, Phase III: the genomes of soil and plant-associated and newly described type strains.</title>
        <authorList>
            <person name="Whitman W.B."/>
            <person name="Woyke T."/>
            <person name="Klenk H.P."/>
            <person name="Zhou Y."/>
            <person name="Lilburn T.G."/>
            <person name="Beck B.J."/>
            <person name="De Vos P."/>
            <person name="Vandamme P."/>
            <person name="Eisen J.A."/>
            <person name="Garrity G."/>
            <person name="Hugenholtz P."/>
            <person name="Kyrpides N.C."/>
        </authorList>
    </citation>
    <scope>NUCLEOTIDE SEQUENCE [LARGE SCALE GENOMIC DNA]</scope>
    <source>
        <strain evidence="3 4">S2T63</strain>
    </source>
</reference>
<dbReference type="Proteomes" id="UP000273158">
    <property type="component" value="Unassembled WGS sequence"/>
</dbReference>
<feature type="transmembrane region" description="Helical" evidence="2">
    <location>
        <begin position="36"/>
        <end position="56"/>
    </location>
</feature>
<feature type="transmembrane region" description="Helical" evidence="2">
    <location>
        <begin position="76"/>
        <end position="101"/>
    </location>
</feature>
<sequence>MLPPFSSATPALAAPSGGWGSIEVLARSFASRATSLRLILLSMTVLSTSVVISALTTQDRMWWTQAFSRLGVFGDFSSLAFNGGLIVAGTASSAFAVRLWLDLFRLRARGVRRRAAVVIPALCVFASVGIMMVGLVPENTIKPLHDAAAMMMTAAFAGLMSTAPRMLRVVFARIRMFTIVCAVVFVAFVGLLVAEVVTLALMELVMFGLFFAWLATLSHTVHAEVTAPAPAAAAVVAAEPRVAVVEHRPSALVAHVARAPRRRPAIVSRPTVDARATGRPAVRRAPSRAPGLSASAARWSRERSGGTRVSRRR</sequence>
<evidence type="ECO:0000313" key="3">
    <source>
        <dbReference type="EMBL" id="RLK52078.1"/>
    </source>
</evidence>
<dbReference type="EMBL" id="RCDB01000001">
    <property type="protein sequence ID" value="RLK52078.1"/>
    <property type="molecule type" value="Genomic_DNA"/>
</dbReference>
<feature type="transmembrane region" description="Helical" evidence="2">
    <location>
        <begin position="147"/>
        <end position="167"/>
    </location>
</feature>
<gene>
    <name evidence="3" type="ORF">C7474_0004</name>
</gene>
<comment type="caution">
    <text evidence="3">The sequence shown here is derived from an EMBL/GenBank/DDBJ whole genome shotgun (WGS) entry which is preliminary data.</text>
</comment>
<dbReference type="Pfam" id="PF06197">
    <property type="entry name" value="DUF998"/>
    <property type="match status" value="1"/>
</dbReference>
<feature type="region of interest" description="Disordered" evidence="1">
    <location>
        <begin position="270"/>
        <end position="313"/>
    </location>
</feature>
<evidence type="ECO:0000256" key="2">
    <source>
        <dbReference type="SAM" id="Phobius"/>
    </source>
</evidence>
<feature type="transmembrane region" description="Helical" evidence="2">
    <location>
        <begin position="113"/>
        <end position="135"/>
    </location>
</feature>
<dbReference type="InterPro" id="IPR009339">
    <property type="entry name" value="DUF998"/>
</dbReference>
<evidence type="ECO:0000313" key="4">
    <source>
        <dbReference type="Proteomes" id="UP000273158"/>
    </source>
</evidence>
<dbReference type="AlphaFoldDB" id="A0A498CIC4"/>
<feature type="compositionally biased region" description="Low complexity" evidence="1">
    <location>
        <begin position="287"/>
        <end position="298"/>
    </location>
</feature>
<accession>A0A498CIC4</accession>
<keyword evidence="2" id="KW-0812">Transmembrane</keyword>
<name>A0A498CIC4_9MICO</name>
<feature type="transmembrane region" description="Helical" evidence="2">
    <location>
        <begin position="174"/>
        <end position="193"/>
    </location>
</feature>
<organism evidence="3 4">
    <name type="scientific">Microbacterium telephonicum</name>
    <dbReference type="NCBI Taxonomy" id="1714841"/>
    <lineage>
        <taxon>Bacteria</taxon>
        <taxon>Bacillati</taxon>
        <taxon>Actinomycetota</taxon>
        <taxon>Actinomycetes</taxon>
        <taxon>Micrococcales</taxon>
        <taxon>Microbacteriaceae</taxon>
        <taxon>Microbacterium</taxon>
    </lineage>
</organism>
<keyword evidence="4" id="KW-1185">Reference proteome</keyword>
<protein>
    <submittedName>
        <fullName evidence="3">Putative membrane protein</fullName>
    </submittedName>
</protein>
<evidence type="ECO:0000256" key="1">
    <source>
        <dbReference type="SAM" id="MobiDB-lite"/>
    </source>
</evidence>
<keyword evidence="2" id="KW-0472">Membrane</keyword>
<keyword evidence="2" id="KW-1133">Transmembrane helix</keyword>
<proteinExistence type="predicted"/>